<dbReference type="Pfam" id="PF07679">
    <property type="entry name" value="I-set"/>
    <property type="match status" value="3"/>
</dbReference>
<protein>
    <submittedName>
        <fullName evidence="13">Unc-40</fullName>
    </submittedName>
</protein>
<dbReference type="PANTHER" id="PTHR13817:SF173">
    <property type="entry name" value="FRAZZLED"/>
    <property type="match status" value="1"/>
</dbReference>
<dbReference type="GO" id="GO:0098609">
    <property type="term" value="P:cell-cell adhesion"/>
    <property type="evidence" value="ECO:0000318"/>
    <property type="project" value="GO_Central"/>
</dbReference>
<dbReference type="GO" id="GO:0035262">
    <property type="term" value="P:gonad morphogenesis"/>
    <property type="evidence" value="ECO:0007669"/>
    <property type="project" value="EnsemblMetazoa"/>
</dbReference>
<dbReference type="GO" id="GO:0031253">
    <property type="term" value="C:cell projection membrane"/>
    <property type="evidence" value="ECO:0007669"/>
    <property type="project" value="EnsemblMetazoa"/>
</dbReference>
<comment type="similarity">
    <text evidence="2">Belongs to the immunoglobulin superfamily. DCC family.</text>
</comment>
<dbReference type="GO" id="GO:0001764">
    <property type="term" value="P:neuron migration"/>
    <property type="evidence" value="ECO:0000318"/>
    <property type="project" value="GO_Central"/>
</dbReference>
<dbReference type="Gene3D" id="2.60.40.10">
    <property type="entry name" value="Immunoglobulins"/>
    <property type="match status" value="10"/>
</dbReference>
<feature type="transmembrane region" description="Helical" evidence="12">
    <location>
        <begin position="1050"/>
        <end position="1074"/>
    </location>
</feature>
<dbReference type="InterPro" id="IPR050964">
    <property type="entry name" value="Striated_Muscle_Regulatory"/>
</dbReference>
<dbReference type="EnsemblMetazoa" id="PPA23657.1">
    <property type="protein sequence ID" value="PPA23657.1"/>
    <property type="gene ID" value="WBGene00113211"/>
</dbReference>
<dbReference type="OrthoDB" id="114660at2759"/>
<dbReference type="GO" id="GO:0030334">
    <property type="term" value="P:regulation of cell migration"/>
    <property type="evidence" value="ECO:0007669"/>
    <property type="project" value="EnsemblMetazoa"/>
</dbReference>
<dbReference type="GO" id="GO:0044295">
    <property type="term" value="C:axonal growth cone"/>
    <property type="evidence" value="ECO:0000318"/>
    <property type="project" value="GO_Central"/>
</dbReference>
<dbReference type="InterPro" id="IPR003598">
    <property type="entry name" value="Ig_sub2"/>
</dbReference>
<reference evidence="14" key="1">
    <citation type="journal article" date="2008" name="Nat. Genet.">
        <title>The Pristionchus pacificus genome provides a unique perspective on nematode lifestyle and parasitism.</title>
        <authorList>
            <person name="Dieterich C."/>
            <person name="Clifton S.W."/>
            <person name="Schuster L.N."/>
            <person name="Chinwalla A."/>
            <person name="Delehaunty K."/>
            <person name="Dinkelacker I."/>
            <person name="Fulton L."/>
            <person name="Fulton R."/>
            <person name="Godfrey J."/>
            <person name="Minx P."/>
            <person name="Mitreva M."/>
            <person name="Roeseler W."/>
            <person name="Tian H."/>
            <person name="Witte H."/>
            <person name="Yang S.P."/>
            <person name="Wilson R.K."/>
            <person name="Sommer R.J."/>
        </authorList>
    </citation>
    <scope>NUCLEOTIDE SEQUENCE [LARGE SCALE GENOMIC DNA]</scope>
    <source>
        <strain evidence="14">PS312</strain>
    </source>
</reference>
<dbReference type="GO" id="GO:0008045">
    <property type="term" value="P:motor neuron axon guidance"/>
    <property type="evidence" value="ECO:0007669"/>
    <property type="project" value="EnsemblMetazoa"/>
</dbReference>
<sequence length="1392" mass="153122">IFLLFLLTVQCEQRKRHHRRSISYDDRWFGFHFDNEPISSTFHGKRTLIPCTYSLVRKRESVVEWRRDSTPINVSDKRISILGNGSLSLNDASRSDEGVYQCAVHITDDDGSTWTFLSNKAVMRVKNTLRWKEEPKDTTIQEGKRGILRCELDEKNKSTIRWIKDGKEITESNHLLKNGYTGSMEIRGMRKEDEGVYSCIATRDNERIESARARISMKKGNEPIDLHFLSRPISRRMKEGEETLLECIPSGEGELRVEWTKDGRKIDDLKGIQRMGSSLYISSLQFDHSGMYTCRVNDSTDSIEASATLTLIAPPHITSRPQDIVAVETTDVEMECYSSGRPPPILSWFKNGEMLVPSEYFVIESNKLRILGVVKTDQGIYECFVENEGGTAHAAAQLLVDNTDSSLIAAHSGTPVKVSAPLGLGVTVIGSREATLIWDPPIQKNGNILHYHLYYKEEGSDRERVVNSTDRVGRLRDLHPSTSYLIRVAAENEAGIGDISNPITLTTKEEQEVPGRVVNLSAIGIGSETIQVEWRKPSNGGAIPLFYRLFYVRSDRKLMEKETQINVPSTAYTMHGMDKYTSYDIRVEAEGEKGAGLSSNTVTVRTLSDLPSMAPIDITARSISTTSIKVAWKVDESQSNGPITGARMKMKTKARGSKASNIVMDSSRLEEIVEGLEAGTAYQLRIALVNQNGTGPYSDWISVDTPLTEKDESVLGAPRELTARATSDSISLRWIPPADESVLVRGYQIGWGLNVPDVDSSRVDGDIHEFKISGLKPSRDYVISVRAFNRQGSGFPIYETVRTSSTGASMIGGEGIDGKGSEISVLDSPLGVHSTALSATSIRLDWADNPSLFNIVYNVKYMSKIDSGQARFLNTSESWIVVDKLKPGTEYELAVRCMVPPSSLSPWSMTVSQVTLPTAPSSSPRDVTVLPAASGDPHSVTVNWQPPKYANGELTEYIVYYTDRGSAREEEWISIRVAPDRLSVPIDNLLPKATYYFRIQAKNEKGMGPMSPNQSYSPGSAGFVHPTGNSVKTKKGAIHDFVWSINDVTLWPIVIIVLIVLLILILCLVCVCIVKKVSTKSSPNGYGGGGGRKASNGMNRNNDLWIQHGVGGASSHLLTETPSINDIKNGRNGVSTPPRYHNGTINRGEDTYACVIGGRRIPSLPYDNESSIDSTRPLLSSRITHKSHPHMVQVAPPAPGSSTGDRSGTLSRSYQHSTTSLDQRQRTPHMVYGGHGRGMGKIDISESPYGSWMGLPSGTPPPPNLAPPQPPIVTADGYRSIRDASNIANMPSGGLRSFSNINGGLSTVRQIPIGRAQAQPRVNVANLCSPYVSSSAMSVEDEKMGYKEDDMSNPSHLTLHQSISTEELDEMGDVDIMITDLQALQQEFGVNP</sequence>
<keyword evidence="4 12" id="KW-0812">Transmembrane</keyword>
<evidence type="ECO:0000256" key="4">
    <source>
        <dbReference type="ARBA" id="ARBA00022692"/>
    </source>
</evidence>
<feature type="compositionally biased region" description="Polar residues" evidence="11">
    <location>
        <begin position="1200"/>
        <end position="1222"/>
    </location>
</feature>
<dbReference type="PRINTS" id="PR00014">
    <property type="entry name" value="FNTYPEIII"/>
</dbReference>
<evidence type="ECO:0000313" key="13">
    <source>
        <dbReference type="EnsemblMetazoa" id="PPA23657.1"/>
    </source>
</evidence>
<dbReference type="PROSITE" id="PS50853">
    <property type="entry name" value="FN3"/>
    <property type="match status" value="6"/>
</dbReference>
<dbReference type="GO" id="GO:0035545">
    <property type="term" value="P:determination of left/right asymmetry in nervous system"/>
    <property type="evidence" value="ECO:0007669"/>
    <property type="project" value="EnsemblMetazoa"/>
</dbReference>
<evidence type="ECO:0000256" key="12">
    <source>
        <dbReference type="SAM" id="Phobius"/>
    </source>
</evidence>
<dbReference type="GO" id="GO:1905815">
    <property type="term" value="P:regulation of dorsal/ventral axon guidance"/>
    <property type="evidence" value="ECO:0007669"/>
    <property type="project" value="EnsemblMetazoa"/>
</dbReference>
<keyword evidence="9" id="KW-1015">Disulfide bond</keyword>
<evidence type="ECO:0000256" key="7">
    <source>
        <dbReference type="ARBA" id="ARBA00022989"/>
    </source>
</evidence>
<accession>A0A8R1YNY8</accession>
<evidence type="ECO:0000256" key="8">
    <source>
        <dbReference type="ARBA" id="ARBA00023136"/>
    </source>
</evidence>
<dbReference type="GO" id="GO:0040018">
    <property type="term" value="P:positive regulation of multicellular organism growth"/>
    <property type="evidence" value="ECO:0007669"/>
    <property type="project" value="EnsemblMetazoa"/>
</dbReference>
<dbReference type="FunFam" id="2.60.40.10:FF:000285">
    <property type="entry name" value="Hemicentin 1"/>
    <property type="match status" value="1"/>
</dbReference>
<evidence type="ECO:0000256" key="6">
    <source>
        <dbReference type="ARBA" id="ARBA00022737"/>
    </source>
</evidence>
<dbReference type="GO" id="GO:0016199">
    <property type="term" value="P:axon midline choice point recognition"/>
    <property type="evidence" value="ECO:0007669"/>
    <property type="project" value="EnsemblMetazoa"/>
</dbReference>
<evidence type="ECO:0000256" key="5">
    <source>
        <dbReference type="ARBA" id="ARBA00022729"/>
    </source>
</evidence>
<evidence type="ECO:0000256" key="10">
    <source>
        <dbReference type="ARBA" id="ARBA00023319"/>
    </source>
</evidence>
<dbReference type="PROSITE" id="PS50835">
    <property type="entry name" value="IG_LIKE"/>
    <property type="match status" value="4"/>
</dbReference>
<dbReference type="SUPFAM" id="SSF49265">
    <property type="entry name" value="Fibronectin type III"/>
    <property type="match status" value="4"/>
</dbReference>
<dbReference type="GO" id="GO:1905812">
    <property type="term" value="P:regulation of motor neuron axon guidance"/>
    <property type="evidence" value="ECO:0007669"/>
    <property type="project" value="EnsemblMetazoa"/>
</dbReference>
<accession>A0A2A6BKZ7</accession>
<dbReference type="InterPro" id="IPR036179">
    <property type="entry name" value="Ig-like_dom_sf"/>
</dbReference>
<evidence type="ECO:0000256" key="1">
    <source>
        <dbReference type="ARBA" id="ARBA00004251"/>
    </source>
</evidence>
<dbReference type="GO" id="GO:0005042">
    <property type="term" value="F:netrin receptor activity"/>
    <property type="evidence" value="ECO:0007669"/>
    <property type="project" value="EnsemblMetazoa"/>
</dbReference>
<keyword evidence="8 12" id="KW-0472">Membrane</keyword>
<keyword evidence="7 12" id="KW-1133">Transmembrane helix</keyword>
<proteinExistence type="inferred from homology"/>
<dbReference type="GO" id="GO:0019904">
    <property type="term" value="F:protein domain specific binding"/>
    <property type="evidence" value="ECO:0007669"/>
    <property type="project" value="EnsemblMetazoa"/>
</dbReference>
<evidence type="ECO:0000256" key="9">
    <source>
        <dbReference type="ARBA" id="ARBA00023157"/>
    </source>
</evidence>
<keyword evidence="6" id="KW-0677">Repeat</keyword>
<evidence type="ECO:0000256" key="11">
    <source>
        <dbReference type="SAM" id="MobiDB-lite"/>
    </source>
</evidence>
<organism evidence="13 14">
    <name type="scientific">Pristionchus pacificus</name>
    <name type="common">Parasitic nematode worm</name>
    <dbReference type="NCBI Taxonomy" id="54126"/>
    <lineage>
        <taxon>Eukaryota</taxon>
        <taxon>Metazoa</taxon>
        <taxon>Ecdysozoa</taxon>
        <taxon>Nematoda</taxon>
        <taxon>Chromadorea</taxon>
        <taxon>Rhabditida</taxon>
        <taxon>Rhabditina</taxon>
        <taxon>Diplogasteromorpha</taxon>
        <taxon>Diplogasteroidea</taxon>
        <taxon>Neodiplogasteridae</taxon>
        <taxon>Pristionchus</taxon>
    </lineage>
</organism>
<dbReference type="GO" id="GO:0042661">
    <property type="term" value="P:regulation of mesodermal cell fate specification"/>
    <property type="evidence" value="ECO:0007669"/>
    <property type="project" value="EnsemblMetazoa"/>
</dbReference>
<dbReference type="SMART" id="SM00060">
    <property type="entry name" value="FN3"/>
    <property type="match status" value="6"/>
</dbReference>
<dbReference type="InterPro" id="IPR013098">
    <property type="entry name" value="Ig_I-set"/>
</dbReference>
<dbReference type="InterPro" id="IPR003599">
    <property type="entry name" value="Ig_sub"/>
</dbReference>
<reference evidence="13" key="2">
    <citation type="submission" date="2022-06" db="UniProtKB">
        <authorList>
            <consortium name="EnsemblMetazoa"/>
        </authorList>
    </citation>
    <scope>IDENTIFICATION</scope>
    <source>
        <strain evidence="13">PS312</strain>
    </source>
</reference>
<dbReference type="InterPro" id="IPR036116">
    <property type="entry name" value="FN3_sf"/>
</dbReference>
<dbReference type="GO" id="GO:0048843">
    <property type="term" value="P:negative regulation of axon extension involved in axon guidance"/>
    <property type="evidence" value="ECO:0007669"/>
    <property type="project" value="EnsemblMetazoa"/>
</dbReference>
<keyword evidence="5" id="KW-0732">Signal</keyword>
<dbReference type="FunFam" id="2.60.40.10:FF:000028">
    <property type="entry name" value="Neuronal cell adhesion molecule"/>
    <property type="match status" value="1"/>
</dbReference>
<dbReference type="FunFam" id="2.60.40.10:FF:000759">
    <property type="entry name" value="Immunoglobulin superfamily DCC subclass member 4"/>
    <property type="match status" value="1"/>
</dbReference>
<keyword evidence="3" id="KW-1003">Cell membrane</keyword>
<dbReference type="GO" id="GO:0097628">
    <property type="term" value="P:distal tip cell migration"/>
    <property type="evidence" value="ECO:0007669"/>
    <property type="project" value="EnsemblMetazoa"/>
</dbReference>
<dbReference type="SUPFAM" id="SSF48726">
    <property type="entry name" value="Immunoglobulin"/>
    <property type="match status" value="4"/>
</dbReference>
<dbReference type="Pfam" id="PF00041">
    <property type="entry name" value="fn3"/>
    <property type="match status" value="5"/>
</dbReference>
<dbReference type="Proteomes" id="UP000005239">
    <property type="component" value="Unassembled WGS sequence"/>
</dbReference>
<evidence type="ECO:0000256" key="2">
    <source>
        <dbReference type="ARBA" id="ARBA00009588"/>
    </source>
</evidence>
<feature type="region of interest" description="Disordered" evidence="11">
    <location>
        <begin position="1186"/>
        <end position="1225"/>
    </location>
</feature>
<dbReference type="InterPro" id="IPR003961">
    <property type="entry name" value="FN3_dom"/>
</dbReference>
<dbReference type="GO" id="GO:0061643">
    <property type="term" value="P:chemorepulsion of axon"/>
    <property type="evidence" value="ECO:0007669"/>
    <property type="project" value="EnsemblMetazoa"/>
</dbReference>
<dbReference type="GO" id="GO:0097374">
    <property type="term" value="P:sensory neuron axon guidance"/>
    <property type="evidence" value="ECO:0007669"/>
    <property type="project" value="EnsemblMetazoa"/>
</dbReference>
<evidence type="ECO:0000256" key="3">
    <source>
        <dbReference type="ARBA" id="ARBA00022475"/>
    </source>
</evidence>
<name>A0A2A6BKZ7_PRIPA</name>
<dbReference type="SMART" id="SM00408">
    <property type="entry name" value="IGc2"/>
    <property type="match status" value="4"/>
</dbReference>
<feature type="region of interest" description="Disordered" evidence="11">
    <location>
        <begin position="1122"/>
        <end position="1143"/>
    </location>
</feature>
<dbReference type="GO" id="GO:0048813">
    <property type="term" value="P:dendrite morphogenesis"/>
    <property type="evidence" value="ECO:0007669"/>
    <property type="project" value="EnsemblMetazoa"/>
</dbReference>
<dbReference type="GO" id="GO:0051965">
    <property type="term" value="P:positive regulation of synapse assembly"/>
    <property type="evidence" value="ECO:0007669"/>
    <property type="project" value="EnsemblMetazoa"/>
</dbReference>
<dbReference type="GO" id="GO:0045138">
    <property type="term" value="P:nematode male tail tip morphogenesis"/>
    <property type="evidence" value="ECO:0007669"/>
    <property type="project" value="EnsemblMetazoa"/>
</dbReference>
<dbReference type="InterPro" id="IPR013783">
    <property type="entry name" value="Ig-like_fold"/>
</dbReference>
<dbReference type="InterPro" id="IPR007110">
    <property type="entry name" value="Ig-like_dom"/>
</dbReference>
<dbReference type="SMART" id="SM00409">
    <property type="entry name" value="IG"/>
    <property type="match status" value="4"/>
</dbReference>
<comment type="subcellular location">
    <subcellularLocation>
        <location evidence="1">Cell membrane</location>
        <topology evidence="1">Single-pass type I membrane protein</topology>
    </subcellularLocation>
</comment>
<dbReference type="GO" id="GO:0030513">
    <property type="term" value="P:positive regulation of BMP signaling pathway"/>
    <property type="evidence" value="ECO:0007669"/>
    <property type="project" value="EnsemblMetazoa"/>
</dbReference>
<dbReference type="GO" id="GO:0005886">
    <property type="term" value="C:plasma membrane"/>
    <property type="evidence" value="ECO:0000318"/>
    <property type="project" value="GO_Central"/>
</dbReference>
<dbReference type="GO" id="GO:0043235">
    <property type="term" value="C:receptor complex"/>
    <property type="evidence" value="ECO:0007669"/>
    <property type="project" value="EnsemblMetazoa"/>
</dbReference>
<evidence type="ECO:0000313" key="14">
    <source>
        <dbReference type="Proteomes" id="UP000005239"/>
    </source>
</evidence>
<dbReference type="GO" id="GO:0097402">
    <property type="term" value="P:neuroblast migration"/>
    <property type="evidence" value="ECO:0007669"/>
    <property type="project" value="EnsemblMetazoa"/>
</dbReference>
<dbReference type="GO" id="GO:1905490">
    <property type="term" value="P:negative regulation of sensory neuron axon guidance"/>
    <property type="evidence" value="ECO:0007669"/>
    <property type="project" value="EnsemblMetazoa"/>
</dbReference>
<dbReference type="PANTHER" id="PTHR13817">
    <property type="entry name" value="TITIN"/>
    <property type="match status" value="1"/>
</dbReference>
<keyword evidence="10" id="KW-0393">Immunoglobulin domain</keyword>
<gene>
    <name evidence="13" type="primary">WBGene00113211</name>
</gene>
<keyword evidence="14" id="KW-1185">Reference proteome</keyword>
<dbReference type="CDD" id="cd00063">
    <property type="entry name" value="FN3"/>
    <property type="match status" value="6"/>
</dbReference>
<dbReference type="GO" id="GO:0033563">
    <property type="term" value="P:dorsal/ventral axon guidance"/>
    <property type="evidence" value="ECO:0007669"/>
    <property type="project" value="EnsemblMetazoa"/>
</dbReference>
<dbReference type="GO" id="GO:0007411">
    <property type="term" value="P:axon guidance"/>
    <property type="evidence" value="ECO:0000318"/>
    <property type="project" value="GO_Central"/>
</dbReference>